<gene>
    <name evidence="3" type="ORF">ACH3VR_14295</name>
</gene>
<evidence type="ECO:0000256" key="1">
    <source>
        <dbReference type="SAM" id="Phobius"/>
    </source>
</evidence>
<feature type="transmembrane region" description="Helical" evidence="1">
    <location>
        <begin position="25"/>
        <end position="46"/>
    </location>
</feature>
<feature type="transmembrane region" description="Helical" evidence="1">
    <location>
        <begin position="155"/>
        <end position="175"/>
    </location>
</feature>
<evidence type="ECO:0000313" key="3">
    <source>
        <dbReference type="EMBL" id="MFH8251538.1"/>
    </source>
</evidence>
<feature type="transmembrane region" description="Helical" evidence="1">
    <location>
        <begin position="212"/>
        <end position="232"/>
    </location>
</feature>
<feature type="transmembrane region" description="Helical" evidence="1">
    <location>
        <begin position="52"/>
        <end position="71"/>
    </location>
</feature>
<feature type="transmembrane region" description="Helical" evidence="1">
    <location>
        <begin position="120"/>
        <end position="143"/>
    </location>
</feature>
<dbReference type="EMBL" id="JBIQWL010000004">
    <property type="protein sequence ID" value="MFH8251538.1"/>
    <property type="molecule type" value="Genomic_DNA"/>
</dbReference>
<name>A0ABW7QAZ4_9MICO</name>
<comment type="caution">
    <text evidence="3">The sequence shown here is derived from an EMBL/GenBank/DDBJ whole genome shotgun (WGS) entry which is preliminary data.</text>
</comment>
<keyword evidence="1" id="KW-0472">Membrane</keyword>
<keyword evidence="1" id="KW-0812">Transmembrane</keyword>
<reference evidence="3 4" key="1">
    <citation type="submission" date="2024-09" db="EMBL/GenBank/DDBJ databases">
        <authorList>
            <person name="Pan X."/>
        </authorList>
    </citation>
    <scope>NUCLEOTIDE SEQUENCE [LARGE SCALE GENOMIC DNA]</scope>
    <source>
        <strain evidence="3 4">B2969</strain>
    </source>
</reference>
<feature type="domain" description="CAAX prenyl protease 2/Lysostaphin resistance protein A-like" evidence="2">
    <location>
        <begin position="128"/>
        <end position="227"/>
    </location>
</feature>
<feature type="transmembrane region" description="Helical" evidence="1">
    <location>
        <begin position="181"/>
        <end position="200"/>
    </location>
</feature>
<organism evidence="3 4">
    <name type="scientific">Microbacterium alkaliflavum</name>
    <dbReference type="NCBI Taxonomy" id="3248839"/>
    <lineage>
        <taxon>Bacteria</taxon>
        <taxon>Bacillati</taxon>
        <taxon>Actinomycetota</taxon>
        <taxon>Actinomycetes</taxon>
        <taxon>Micrococcales</taxon>
        <taxon>Microbacteriaceae</taxon>
        <taxon>Microbacterium</taxon>
    </lineage>
</organism>
<keyword evidence="1" id="KW-1133">Transmembrane helix</keyword>
<dbReference type="Proteomes" id="UP001610861">
    <property type="component" value="Unassembled WGS sequence"/>
</dbReference>
<proteinExistence type="predicted"/>
<dbReference type="InterPro" id="IPR003675">
    <property type="entry name" value="Rce1/LyrA-like_dom"/>
</dbReference>
<protein>
    <submittedName>
        <fullName evidence="3">Lysostaphin resistance A-like protein</fullName>
    </submittedName>
</protein>
<feature type="transmembrane region" description="Helical" evidence="1">
    <location>
        <begin position="238"/>
        <end position="255"/>
    </location>
</feature>
<accession>A0ABW7QAZ4</accession>
<evidence type="ECO:0000259" key="2">
    <source>
        <dbReference type="Pfam" id="PF02517"/>
    </source>
</evidence>
<keyword evidence="4" id="KW-1185">Reference proteome</keyword>
<evidence type="ECO:0000313" key="4">
    <source>
        <dbReference type="Proteomes" id="UP001610861"/>
    </source>
</evidence>
<sequence>MTTSTPQQRQHTRREPLPAPRTRNLFLFAGVAVLSGWVLLGIAIALQLPMEVFLLAVNFLGLLLPALLFTWREGGGAAVRRLLRDAVRLPAHWWWLPVAGLGLPAVVWALSAALGAAQPLTLTVLGGFAVQLLSSWLIINIWEETAWTGYFQRRAMVRWGTIAGSSLTALMFAAIHLPLAFAGGNVLINIASLLVAGFGLRPMIAGVDRWTGGSLLTVGLLHASFNATPALIDPSYDWVRLVVTLLAGVAAGVALQRQGARSTQP</sequence>
<dbReference type="Pfam" id="PF02517">
    <property type="entry name" value="Rce1-like"/>
    <property type="match status" value="1"/>
</dbReference>
<feature type="transmembrane region" description="Helical" evidence="1">
    <location>
        <begin position="92"/>
        <end position="114"/>
    </location>
</feature>
<dbReference type="RefSeq" id="WP_397556971.1">
    <property type="nucleotide sequence ID" value="NZ_JBIQWL010000004.1"/>
</dbReference>